<dbReference type="CDD" id="cd04301">
    <property type="entry name" value="NAT_SF"/>
    <property type="match status" value="1"/>
</dbReference>
<feature type="domain" description="N-acetyltransferase" evidence="1">
    <location>
        <begin position="1"/>
        <end position="126"/>
    </location>
</feature>
<evidence type="ECO:0000313" key="3">
    <source>
        <dbReference type="EMBL" id="NHN32480.1"/>
    </source>
</evidence>
<dbReference type="SUPFAM" id="SSF55729">
    <property type="entry name" value="Acyl-CoA N-acyltransferases (Nat)"/>
    <property type="match status" value="1"/>
</dbReference>
<feature type="domain" description="N-acetyltransferase" evidence="2">
    <location>
        <begin position="19"/>
        <end position="106"/>
    </location>
</feature>
<dbReference type="EMBL" id="JAAOIW010000008">
    <property type="protein sequence ID" value="NHN32480.1"/>
    <property type="molecule type" value="Genomic_DNA"/>
</dbReference>
<dbReference type="Gene3D" id="3.40.630.30">
    <property type="match status" value="1"/>
</dbReference>
<reference evidence="3" key="1">
    <citation type="submission" date="2020-03" db="EMBL/GenBank/DDBJ databases">
        <title>Draft sequencing of Paenibacilllus sp. S3N08.</title>
        <authorList>
            <person name="Kim D.-U."/>
        </authorList>
    </citation>
    <scope>NUCLEOTIDE SEQUENCE</scope>
    <source>
        <strain evidence="3">S3N08</strain>
    </source>
</reference>
<keyword evidence="4" id="KW-1185">Reference proteome</keyword>
<evidence type="ECO:0000313" key="4">
    <source>
        <dbReference type="Proteomes" id="UP001165962"/>
    </source>
</evidence>
<protein>
    <submittedName>
        <fullName evidence="3">N-acetyltransferase</fullName>
    </submittedName>
</protein>
<dbReference type="InterPro" id="IPR045057">
    <property type="entry name" value="Gcn5-rel_NAT"/>
</dbReference>
<proteinExistence type="predicted"/>
<comment type="caution">
    <text evidence="3">The sequence shown here is derived from an EMBL/GenBank/DDBJ whole genome shotgun (WGS) entry which is preliminary data.</text>
</comment>
<evidence type="ECO:0000259" key="1">
    <source>
        <dbReference type="PROSITE" id="PS51186"/>
    </source>
</evidence>
<dbReference type="Proteomes" id="UP001165962">
    <property type="component" value="Unassembled WGS sequence"/>
</dbReference>
<dbReference type="InterPro" id="IPR000182">
    <property type="entry name" value="GNAT_dom"/>
</dbReference>
<dbReference type="Pfam" id="PF14542">
    <property type="entry name" value="Acetyltransf_CG"/>
    <property type="match status" value="1"/>
</dbReference>
<dbReference type="PROSITE" id="PS51186">
    <property type="entry name" value="GNAT"/>
    <property type="match status" value="1"/>
</dbReference>
<name>A0ABX0J7X9_9BACL</name>
<accession>A0ABX0J7X9</accession>
<dbReference type="InterPro" id="IPR016181">
    <property type="entry name" value="Acyl_CoA_acyltransferase"/>
</dbReference>
<dbReference type="RefSeq" id="WP_166152765.1">
    <property type="nucleotide sequence ID" value="NZ_JAAOIW010000008.1"/>
</dbReference>
<evidence type="ECO:0000259" key="2">
    <source>
        <dbReference type="PROSITE" id="PS51729"/>
    </source>
</evidence>
<organism evidence="3 4">
    <name type="scientific">Paenibacillus agricola</name>
    <dbReference type="NCBI Taxonomy" id="2716264"/>
    <lineage>
        <taxon>Bacteria</taxon>
        <taxon>Bacillati</taxon>
        <taxon>Bacillota</taxon>
        <taxon>Bacilli</taxon>
        <taxon>Bacillales</taxon>
        <taxon>Paenibacillaceae</taxon>
        <taxon>Paenibacillus</taxon>
    </lineage>
</organism>
<dbReference type="PROSITE" id="PS51729">
    <property type="entry name" value="GNAT_YJDJ"/>
    <property type="match status" value="1"/>
</dbReference>
<sequence length="126" mass="14136">MNGAHETNGTNELLQDEISVQKQGNSFVLIGIGGTVGEITYKLADVDTWVIDHTYLDPEYRGRNIGKRLLDLVVDEAREMGRKIVPSCSYALEQFKANPEYADVWERSDTQFSDTYSSSSVTTPRN</sequence>
<dbReference type="PANTHER" id="PTHR31435:SF10">
    <property type="entry name" value="BSR4717 PROTEIN"/>
    <property type="match status" value="1"/>
</dbReference>
<gene>
    <name evidence="3" type="ORF">G9U52_21805</name>
</gene>
<dbReference type="InterPro" id="IPR031165">
    <property type="entry name" value="GNAT_YJDJ"/>
</dbReference>
<dbReference type="PANTHER" id="PTHR31435">
    <property type="entry name" value="PROTEIN NATD1"/>
    <property type="match status" value="1"/>
</dbReference>